<organism evidence="2 3">
    <name type="scientific">Limosilactobacillus pontis</name>
    <dbReference type="NCBI Taxonomy" id="35787"/>
    <lineage>
        <taxon>Bacteria</taxon>
        <taxon>Bacillati</taxon>
        <taxon>Bacillota</taxon>
        <taxon>Bacilli</taxon>
        <taxon>Lactobacillales</taxon>
        <taxon>Lactobacillaceae</taxon>
        <taxon>Limosilactobacillus</taxon>
    </lineage>
</organism>
<dbReference type="InterPro" id="IPR001584">
    <property type="entry name" value="Integrase_cat-core"/>
</dbReference>
<dbReference type="Proteomes" id="UP000239920">
    <property type="component" value="Unassembled WGS sequence"/>
</dbReference>
<reference evidence="2 3" key="1">
    <citation type="submission" date="2017-09" db="EMBL/GenBank/DDBJ databases">
        <title>Bacterial strain isolated from the female urinary microbiota.</title>
        <authorList>
            <person name="Thomas-White K."/>
            <person name="Kumar N."/>
            <person name="Forster S."/>
            <person name="Putonti C."/>
            <person name="Lawley T."/>
            <person name="Wolfe A.J."/>
        </authorList>
    </citation>
    <scope>NUCLEOTIDE SEQUENCE [LARGE SCALE GENOMIC DNA]</scope>
    <source>
        <strain evidence="2 3">UMB0683</strain>
    </source>
</reference>
<gene>
    <name evidence="2" type="ORF">CK797_08515</name>
</gene>
<proteinExistence type="predicted"/>
<evidence type="ECO:0000313" key="3">
    <source>
        <dbReference type="Proteomes" id="UP000239920"/>
    </source>
</evidence>
<feature type="non-terminal residue" evidence="2">
    <location>
        <position position="1"/>
    </location>
</feature>
<name>A0A2J6NKV5_9LACO</name>
<dbReference type="AlphaFoldDB" id="A0A2J6NKV5"/>
<feature type="domain" description="Integrase catalytic" evidence="1">
    <location>
        <begin position="25"/>
        <end position="61"/>
    </location>
</feature>
<accession>A0A2J6NKV5</accession>
<evidence type="ECO:0000259" key="1">
    <source>
        <dbReference type="Pfam" id="PF13333"/>
    </source>
</evidence>
<dbReference type="Pfam" id="PF13333">
    <property type="entry name" value="rve_2"/>
    <property type="match status" value="1"/>
</dbReference>
<comment type="caution">
    <text evidence="2">The sequence shown here is derived from an EMBL/GenBank/DDBJ whole genome shotgun (WGS) entry which is preliminary data.</text>
</comment>
<sequence length="63" mass="7546">WENSPMERWWNDFKLIWLAKRSRPKTLTELEQSVKEAIKYFNTQRAYTSKNGLTAEKFHAQAA</sequence>
<protein>
    <submittedName>
        <fullName evidence="2">Transposase</fullName>
    </submittedName>
</protein>
<evidence type="ECO:0000313" key="2">
    <source>
        <dbReference type="EMBL" id="PMB81962.1"/>
    </source>
</evidence>
<dbReference type="EMBL" id="PNFV01000013">
    <property type="protein sequence ID" value="PMB81962.1"/>
    <property type="molecule type" value="Genomic_DNA"/>
</dbReference>